<name>K2IZH3_9GAMM</name>
<gene>
    <name evidence="2" type="ORF">B3C1_17287</name>
</gene>
<feature type="chain" id="PRO_5003858890" description="Rap1a immunity protein domain-containing protein" evidence="1">
    <location>
        <begin position="18"/>
        <end position="127"/>
    </location>
</feature>
<protein>
    <recommendedName>
        <fullName evidence="4">Rap1a immunity protein domain-containing protein</fullName>
    </recommendedName>
</protein>
<evidence type="ECO:0008006" key="4">
    <source>
        <dbReference type="Google" id="ProtNLM"/>
    </source>
</evidence>
<dbReference type="RefSeq" id="WP_008486411.1">
    <property type="nucleotide sequence ID" value="NZ_AMRI01000032.1"/>
</dbReference>
<dbReference type="EMBL" id="AMRI01000032">
    <property type="protein sequence ID" value="EKE68283.1"/>
    <property type="molecule type" value="Genomic_DNA"/>
</dbReference>
<sequence length="127" mass="14322">MKVLLIPAMLLAMPALAEHNTQPLSHFDEFCLADGPEQERCRDYLLGVVDGVKMLNDNKGADGSGYLDRVKAQRIGGRLDYMRSRLCDNKNPDKDKLLVELRTEIDQAGIQSEQDLLHYLNKAFSCQ</sequence>
<evidence type="ECO:0000313" key="2">
    <source>
        <dbReference type="EMBL" id="EKE68283.1"/>
    </source>
</evidence>
<accession>K2IZH3</accession>
<dbReference type="AlphaFoldDB" id="K2IZH3"/>
<dbReference type="STRING" id="745411.B3C1_17287"/>
<comment type="caution">
    <text evidence="2">The sequence shown here is derived from an EMBL/GenBank/DDBJ whole genome shotgun (WGS) entry which is preliminary data.</text>
</comment>
<keyword evidence="1" id="KW-0732">Signal</keyword>
<dbReference type="OrthoDB" id="7064187at2"/>
<dbReference type="Proteomes" id="UP000006755">
    <property type="component" value="Unassembled WGS sequence"/>
</dbReference>
<keyword evidence="3" id="KW-1185">Reference proteome</keyword>
<proteinExistence type="predicted"/>
<feature type="signal peptide" evidence="1">
    <location>
        <begin position="1"/>
        <end position="17"/>
    </location>
</feature>
<evidence type="ECO:0000256" key="1">
    <source>
        <dbReference type="SAM" id="SignalP"/>
    </source>
</evidence>
<reference evidence="2 3" key="1">
    <citation type="journal article" date="2012" name="J. Bacteriol.">
        <title>Genome Sequence of Gallaecimonas xiamenensis Type Strain 3-C-1.</title>
        <authorList>
            <person name="Lai Q."/>
            <person name="Wang L."/>
            <person name="Wang W."/>
            <person name="Shao Z."/>
        </authorList>
    </citation>
    <scope>NUCLEOTIDE SEQUENCE [LARGE SCALE GENOMIC DNA]</scope>
    <source>
        <strain evidence="2 3">3-C-1</strain>
    </source>
</reference>
<organism evidence="2 3">
    <name type="scientific">Gallaecimonas xiamenensis 3-C-1</name>
    <dbReference type="NCBI Taxonomy" id="745411"/>
    <lineage>
        <taxon>Bacteria</taxon>
        <taxon>Pseudomonadati</taxon>
        <taxon>Pseudomonadota</taxon>
        <taxon>Gammaproteobacteria</taxon>
        <taxon>Enterobacterales</taxon>
        <taxon>Gallaecimonadaceae</taxon>
        <taxon>Gallaecimonas</taxon>
    </lineage>
</organism>
<evidence type="ECO:0000313" key="3">
    <source>
        <dbReference type="Proteomes" id="UP000006755"/>
    </source>
</evidence>